<keyword evidence="2" id="KW-1185">Reference proteome</keyword>
<name>A0A0C9W0Q6_SPHS4</name>
<evidence type="ECO:0000313" key="1">
    <source>
        <dbReference type="EMBL" id="KIJ45025.1"/>
    </source>
</evidence>
<organism evidence="1 2">
    <name type="scientific">Sphaerobolus stellatus (strain SS14)</name>
    <dbReference type="NCBI Taxonomy" id="990650"/>
    <lineage>
        <taxon>Eukaryota</taxon>
        <taxon>Fungi</taxon>
        <taxon>Dikarya</taxon>
        <taxon>Basidiomycota</taxon>
        <taxon>Agaricomycotina</taxon>
        <taxon>Agaricomycetes</taxon>
        <taxon>Phallomycetidae</taxon>
        <taxon>Geastrales</taxon>
        <taxon>Sphaerobolaceae</taxon>
        <taxon>Sphaerobolus</taxon>
    </lineage>
</organism>
<proteinExistence type="predicted"/>
<accession>A0A0C9W0Q6</accession>
<gene>
    <name evidence="1" type="ORF">M422DRAFT_251679</name>
</gene>
<sequence>MENNTEEEYVDMPSNFGIISLMELHEGILVGAKQIPQQEWGQIWALLRFLHSIEGFYLGMLDLCGRHLDRWQWLYTRWERFCTGVSILQQDQASLGLTEENTPIGAIHTSIEEALTKFQQIWVLPFSLDLNWLFARIADIGMILQRSRVYVFLIPPDIRSDMLTGNHVQALQGHFTKRPRGYFFFVFIFFYITSSRPNRA</sequence>
<dbReference type="EMBL" id="KN837114">
    <property type="protein sequence ID" value="KIJ45025.1"/>
    <property type="molecule type" value="Genomic_DNA"/>
</dbReference>
<evidence type="ECO:0000313" key="2">
    <source>
        <dbReference type="Proteomes" id="UP000054279"/>
    </source>
</evidence>
<dbReference type="AlphaFoldDB" id="A0A0C9W0Q6"/>
<dbReference type="Proteomes" id="UP000054279">
    <property type="component" value="Unassembled WGS sequence"/>
</dbReference>
<protein>
    <submittedName>
        <fullName evidence="1">Uncharacterized protein</fullName>
    </submittedName>
</protein>
<reference evidence="1 2" key="1">
    <citation type="submission" date="2014-06" db="EMBL/GenBank/DDBJ databases">
        <title>Evolutionary Origins and Diversification of the Mycorrhizal Mutualists.</title>
        <authorList>
            <consortium name="DOE Joint Genome Institute"/>
            <consortium name="Mycorrhizal Genomics Consortium"/>
            <person name="Kohler A."/>
            <person name="Kuo A."/>
            <person name="Nagy L.G."/>
            <person name="Floudas D."/>
            <person name="Copeland A."/>
            <person name="Barry K.W."/>
            <person name="Cichocki N."/>
            <person name="Veneault-Fourrey C."/>
            <person name="LaButti K."/>
            <person name="Lindquist E.A."/>
            <person name="Lipzen A."/>
            <person name="Lundell T."/>
            <person name="Morin E."/>
            <person name="Murat C."/>
            <person name="Riley R."/>
            <person name="Ohm R."/>
            <person name="Sun H."/>
            <person name="Tunlid A."/>
            <person name="Henrissat B."/>
            <person name="Grigoriev I.V."/>
            <person name="Hibbett D.S."/>
            <person name="Martin F."/>
        </authorList>
    </citation>
    <scope>NUCLEOTIDE SEQUENCE [LARGE SCALE GENOMIC DNA]</scope>
    <source>
        <strain evidence="1 2">SS14</strain>
    </source>
</reference>
<dbReference type="HOGENOM" id="CLU_1367021_0_0_1"/>